<name>A0A8H7CPD5_9AGAR</name>
<dbReference type="EMBL" id="JACAZH010000020">
    <property type="protein sequence ID" value="KAF7345234.1"/>
    <property type="molecule type" value="Genomic_DNA"/>
</dbReference>
<keyword evidence="2" id="KW-1185">Reference proteome</keyword>
<dbReference type="AlphaFoldDB" id="A0A8H7CPD5"/>
<sequence length="429" mass="47032">MLGPPSIMPMLTEERDVLSQIINLGPDTTPGRYGSFAIRPVGVASPSRPRGFGGRYRSTCRVLDRLILKPPRCLLVFRVGTVDGAARRPRLRTLILKHIHALVAAVQWGFLGLIFDPPPAPRHHLHFVPPLLLENAPPGRVLGLHPRLRRGRHLTSQPYRIPVLSRLHAPPSPRPQRRRRHPGLLQLIPVRDIVHCHITVAGALIIARGRLSVLSSSKNMTLRTEAALGGRTGWWADEGQDVGSSPESIISNTSLALVEDGAAVAVYQEMDVIDRMHAYGCISIRAAGEMGECAPCTEGIPVVLAPCTPIPAALNTPYAMVDSPRLLELHRDCLSGLQTCQERRSRLTRDPGSWSSSAYLLSFGASSNRNNRSWSCAGRAATAFFPSLLYTAHVHTHESEENFQRDLPTYGEYFQSSDTGGDPRSSAAR</sequence>
<protein>
    <submittedName>
        <fullName evidence="1">Uncharacterized protein</fullName>
    </submittedName>
</protein>
<comment type="caution">
    <text evidence="1">The sequence shown here is derived from an EMBL/GenBank/DDBJ whole genome shotgun (WGS) entry which is preliminary data.</text>
</comment>
<proteinExistence type="predicted"/>
<dbReference type="Proteomes" id="UP000623467">
    <property type="component" value="Unassembled WGS sequence"/>
</dbReference>
<evidence type="ECO:0000313" key="1">
    <source>
        <dbReference type="EMBL" id="KAF7345234.1"/>
    </source>
</evidence>
<reference evidence="1" key="1">
    <citation type="submission" date="2020-05" db="EMBL/GenBank/DDBJ databases">
        <title>Mycena genomes resolve the evolution of fungal bioluminescence.</title>
        <authorList>
            <person name="Tsai I.J."/>
        </authorList>
    </citation>
    <scope>NUCLEOTIDE SEQUENCE</scope>
    <source>
        <strain evidence="1">160909Yilan</strain>
    </source>
</reference>
<accession>A0A8H7CPD5</accession>
<evidence type="ECO:0000313" key="2">
    <source>
        <dbReference type="Proteomes" id="UP000623467"/>
    </source>
</evidence>
<gene>
    <name evidence="1" type="ORF">MSAN_01900000</name>
</gene>
<organism evidence="1 2">
    <name type="scientific">Mycena sanguinolenta</name>
    <dbReference type="NCBI Taxonomy" id="230812"/>
    <lineage>
        <taxon>Eukaryota</taxon>
        <taxon>Fungi</taxon>
        <taxon>Dikarya</taxon>
        <taxon>Basidiomycota</taxon>
        <taxon>Agaricomycotina</taxon>
        <taxon>Agaricomycetes</taxon>
        <taxon>Agaricomycetidae</taxon>
        <taxon>Agaricales</taxon>
        <taxon>Marasmiineae</taxon>
        <taxon>Mycenaceae</taxon>
        <taxon>Mycena</taxon>
    </lineage>
</organism>